<keyword evidence="2" id="KW-1185">Reference proteome</keyword>
<evidence type="ECO:0000313" key="2">
    <source>
        <dbReference type="Proteomes" id="UP001224890"/>
    </source>
</evidence>
<dbReference type="AlphaFoldDB" id="A0AAJ0EY11"/>
<dbReference type="Proteomes" id="UP001224890">
    <property type="component" value="Unassembled WGS sequence"/>
</dbReference>
<organism evidence="1 2">
    <name type="scientific">Colletotrichum godetiae</name>
    <dbReference type="NCBI Taxonomy" id="1209918"/>
    <lineage>
        <taxon>Eukaryota</taxon>
        <taxon>Fungi</taxon>
        <taxon>Dikarya</taxon>
        <taxon>Ascomycota</taxon>
        <taxon>Pezizomycotina</taxon>
        <taxon>Sordariomycetes</taxon>
        <taxon>Hypocreomycetidae</taxon>
        <taxon>Glomerellales</taxon>
        <taxon>Glomerellaceae</taxon>
        <taxon>Colletotrichum</taxon>
        <taxon>Colletotrichum acutatum species complex</taxon>
    </lineage>
</organism>
<protein>
    <submittedName>
        <fullName evidence="1">Uncharacterized protein</fullName>
    </submittedName>
</protein>
<proteinExistence type="predicted"/>
<dbReference type="EMBL" id="JAHMHR010000004">
    <property type="protein sequence ID" value="KAK1691644.1"/>
    <property type="molecule type" value="Genomic_DNA"/>
</dbReference>
<sequence length="136" mass="15416">MCVSRHCIGLLRLSFSSLAARHRLLPTKERISRDNGTIVTPSQSLRTLPYGARDTSGTLLNLFFPRSTTTASAPLFYTVLPVPFEPHSSYRKHLLSLYQLSSFFLFYTIIHVSYLEQKICPAWVLSQPEGRQGKGR</sequence>
<reference evidence="1" key="1">
    <citation type="submission" date="2021-06" db="EMBL/GenBank/DDBJ databases">
        <title>Comparative genomics, transcriptomics and evolutionary studies reveal genomic signatures of adaptation to plant cell wall in hemibiotrophic fungi.</title>
        <authorList>
            <consortium name="DOE Joint Genome Institute"/>
            <person name="Baroncelli R."/>
            <person name="Diaz J.F."/>
            <person name="Benocci T."/>
            <person name="Peng M."/>
            <person name="Battaglia E."/>
            <person name="Haridas S."/>
            <person name="Andreopoulos W."/>
            <person name="Labutti K."/>
            <person name="Pangilinan J."/>
            <person name="Floch G.L."/>
            <person name="Makela M.R."/>
            <person name="Henrissat B."/>
            <person name="Grigoriev I.V."/>
            <person name="Crouch J.A."/>
            <person name="De Vries R.P."/>
            <person name="Sukno S.A."/>
            <person name="Thon M.R."/>
        </authorList>
    </citation>
    <scope>NUCLEOTIDE SEQUENCE</scope>
    <source>
        <strain evidence="1">CBS 193.32</strain>
    </source>
</reference>
<dbReference type="RefSeq" id="XP_060435339.1">
    <property type="nucleotide sequence ID" value="XM_060566413.1"/>
</dbReference>
<comment type="caution">
    <text evidence="1">The sequence shown here is derived from an EMBL/GenBank/DDBJ whole genome shotgun (WGS) entry which is preliminary data.</text>
</comment>
<name>A0AAJ0EY11_9PEZI</name>
<gene>
    <name evidence="1" type="ORF">BDP55DRAFT_270479</name>
</gene>
<dbReference type="GeneID" id="85450939"/>
<evidence type="ECO:0000313" key="1">
    <source>
        <dbReference type="EMBL" id="KAK1691644.1"/>
    </source>
</evidence>
<accession>A0AAJ0EY11</accession>